<reference evidence="6" key="1">
    <citation type="submission" date="2025-05" db="UniProtKB">
        <authorList>
            <consortium name="Ensembl"/>
        </authorList>
    </citation>
    <scope>IDENTIFICATION</scope>
</reference>
<sequence>MYIYSFWPDLSMVCNHLYMCIYVYIILYIHTPKVFLKHASKISTVLLSLIVGEVKAEESIFTEPSQNKRKSDFVPTFLEDLLSSKTADEVARTREACEGDETCLFDILTTNNTAFGKATHKAKLLLGSTKEGLSNFPPNVTGDSTLFSVMNEELKVQYQTEDNDVNVRFTLVTNSTDISITENGALIWHPTSIEPTFAIVEANNSKAVGQLVLTLMVCYCENNGTCDFEQEYDSASGEGGSMFKVRLRREFCINLCQSYFRK</sequence>
<dbReference type="InterPro" id="IPR051495">
    <property type="entry name" value="Epithelial_Barrier/Signaling"/>
</dbReference>
<protein>
    <recommendedName>
        <fullName evidence="5">Mucin-4-like C8-3 domain-containing protein</fullName>
    </recommendedName>
</protein>
<dbReference type="AlphaFoldDB" id="A0A8C4QH25"/>
<keyword evidence="2 4" id="KW-0472">Membrane</keyword>
<feature type="transmembrane region" description="Helical" evidence="4">
    <location>
        <begin position="6"/>
        <end position="29"/>
    </location>
</feature>
<dbReference type="Ensembl" id="ENSEBUT00000015245.1">
    <property type="protein sequence ID" value="ENSEBUP00000014669.1"/>
    <property type="gene ID" value="ENSEBUG00000009244.1"/>
</dbReference>
<name>A0A8C4QH25_EPTBU</name>
<evidence type="ECO:0000256" key="2">
    <source>
        <dbReference type="ARBA" id="ARBA00023136"/>
    </source>
</evidence>
<keyword evidence="3" id="KW-1015">Disulfide bond</keyword>
<feature type="domain" description="Mucin-4-like C8-3" evidence="5">
    <location>
        <begin position="90"/>
        <end position="123"/>
    </location>
</feature>
<evidence type="ECO:0000256" key="4">
    <source>
        <dbReference type="SAM" id="Phobius"/>
    </source>
</evidence>
<dbReference type="GO" id="GO:0016020">
    <property type="term" value="C:membrane"/>
    <property type="evidence" value="ECO:0007669"/>
    <property type="project" value="UniProtKB-SubCell"/>
</dbReference>
<dbReference type="PANTHER" id="PTHR13802">
    <property type="entry name" value="MUCIN 4-RELATED"/>
    <property type="match status" value="1"/>
</dbReference>
<evidence type="ECO:0000256" key="3">
    <source>
        <dbReference type="ARBA" id="ARBA00023157"/>
    </source>
</evidence>
<dbReference type="InterPro" id="IPR056619">
    <property type="entry name" value="C8-3_MUC4"/>
</dbReference>
<evidence type="ECO:0000259" key="5">
    <source>
        <dbReference type="Pfam" id="PF23263"/>
    </source>
</evidence>
<proteinExistence type="predicted"/>
<dbReference type="GO" id="GO:0005176">
    <property type="term" value="F:ErbB-2 class receptor binding"/>
    <property type="evidence" value="ECO:0007669"/>
    <property type="project" value="TreeGrafter"/>
</dbReference>
<organism evidence="6 7">
    <name type="scientific">Eptatretus burgeri</name>
    <name type="common">Inshore hagfish</name>
    <dbReference type="NCBI Taxonomy" id="7764"/>
    <lineage>
        <taxon>Eukaryota</taxon>
        <taxon>Metazoa</taxon>
        <taxon>Chordata</taxon>
        <taxon>Craniata</taxon>
        <taxon>Vertebrata</taxon>
        <taxon>Cyclostomata</taxon>
        <taxon>Myxini</taxon>
        <taxon>Myxiniformes</taxon>
        <taxon>Myxinidae</taxon>
        <taxon>Eptatretinae</taxon>
        <taxon>Eptatretus</taxon>
    </lineage>
</organism>
<keyword evidence="7" id="KW-1185">Reference proteome</keyword>
<keyword evidence="4" id="KW-0812">Transmembrane</keyword>
<evidence type="ECO:0000313" key="7">
    <source>
        <dbReference type="Proteomes" id="UP000694388"/>
    </source>
</evidence>
<comment type="subcellular location">
    <subcellularLocation>
        <location evidence="1">Membrane</location>
    </subcellularLocation>
</comment>
<evidence type="ECO:0000313" key="6">
    <source>
        <dbReference type="Ensembl" id="ENSEBUP00000014661.1"/>
    </source>
</evidence>
<accession>A0A8C4QH25</accession>
<dbReference type="Ensembl" id="ENSEBUT00000015239.1">
    <property type="protein sequence ID" value="ENSEBUP00000014661.1"/>
    <property type="gene ID" value="ENSEBUG00000009244.1"/>
</dbReference>
<dbReference type="Pfam" id="PF23263">
    <property type="entry name" value="C8-3_MUC4"/>
    <property type="match status" value="1"/>
</dbReference>
<keyword evidence="4" id="KW-1133">Transmembrane helix</keyword>
<dbReference type="Proteomes" id="UP000694388">
    <property type="component" value="Unplaced"/>
</dbReference>
<dbReference type="PANTHER" id="PTHR13802:SF52">
    <property type="entry name" value="MUCIN-4"/>
    <property type="match status" value="1"/>
</dbReference>
<evidence type="ECO:0000256" key="1">
    <source>
        <dbReference type="ARBA" id="ARBA00004370"/>
    </source>
</evidence>